<proteinExistence type="predicted"/>
<protein>
    <submittedName>
        <fullName evidence="1">Uncharacterized protein</fullName>
    </submittedName>
</protein>
<evidence type="ECO:0000313" key="2">
    <source>
        <dbReference type="Proteomes" id="UP000007305"/>
    </source>
</evidence>
<dbReference type="AlphaFoldDB" id="A0A804Q7G7"/>
<dbReference type="Gramene" id="Zm00001eb302380_T001">
    <property type="protein sequence ID" value="Zm00001eb302380_P001"/>
    <property type="gene ID" value="Zm00001eb302380"/>
</dbReference>
<dbReference type="EnsemblPlants" id="Zm00001eb302380_T001">
    <property type="protein sequence ID" value="Zm00001eb302380_P001"/>
    <property type="gene ID" value="Zm00001eb302380"/>
</dbReference>
<organism evidence="1 2">
    <name type="scientific">Zea mays</name>
    <name type="common">Maize</name>
    <dbReference type="NCBI Taxonomy" id="4577"/>
    <lineage>
        <taxon>Eukaryota</taxon>
        <taxon>Viridiplantae</taxon>
        <taxon>Streptophyta</taxon>
        <taxon>Embryophyta</taxon>
        <taxon>Tracheophyta</taxon>
        <taxon>Spermatophyta</taxon>
        <taxon>Magnoliopsida</taxon>
        <taxon>Liliopsida</taxon>
        <taxon>Poales</taxon>
        <taxon>Poaceae</taxon>
        <taxon>PACMAD clade</taxon>
        <taxon>Panicoideae</taxon>
        <taxon>Andropogonodae</taxon>
        <taxon>Andropogoneae</taxon>
        <taxon>Tripsacinae</taxon>
        <taxon>Zea</taxon>
    </lineage>
</organism>
<accession>A0A804Q7G7</accession>
<dbReference type="InParanoid" id="A0A804Q7G7"/>
<reference evidence="2" key="1">
    <citation type="submission" date="2015-12" db="EMBL/GenBank/DDBJ databases">
        <title>Update maize B73 reference genome by single molecule sequencing technologies.</title>
        <authorList>
            <consortium name="Maize Genome Sequencing Project"/>
            <person name="Ware D."/>
        </authorList>
    </citation>
    <scope>NUCLEOTIDE SEQUENCE [LARGE SCALE GENOMIC DNA]</scope>
    <source>
        <strain evidence="2">cv. B73</strain>
    </source>
</reference>
<name>A0A804Q7G7_MAIZE</name>
<reference evidence="1" key="3">
    <citation type="submission" date="2021-05" db="UniProtKB">
        <authorList>
            <consortium name="EnsemblPlants"/>
        </authorList>
    </citation>
    <scope>IDENTIFICATION</scope>
    <source>
        <strain evidence="1">cv. B73</strain>
    </source>
</reference>
<sequence length="88" mass="9560">MRRVCTSGQTRVLWGAFMRSQLHHGVMTLRRHDTGVVRYLLLADGVGLGVGGPVEQICRRVASLVLCDEGDCLRAPSGPCTSHIRGLC</sequence>
<reference evidence="1" key="2">
    <citation type="submission" date="2019-07" db="EMBL/GenBank/DDBJ databases">
        <authorList>
            <person name="Seetharam A."/>
            <person name="Woodhouse M."/>
            <person name="Cannon E."/>
        </authorList>
    </citation>
    <scope>NUCLEOTIDE SEQUENCE [LARGE SCALE GENOMIC DNA]</scope>
    <source>
        <strain evidence="1">cv. B73</strain>
    </source>
</reference>
<keyword evidence="2" id="KW-1185">Reference proteome</keyword>
<dbReference type="Proteomes" id="UP000007305">
    <property type="component" value="Chromosome 7"/>
</dbReference>
<evidence type="ECO:0000313" key="1">
    <source>
        <dbReference type="EnsemblPlants" id="Zm00001eb302380_P001"/>
    </source>
</evidence>